<feature type="region of interest" description="Disordered" evidence="2">
    <location>
        <begin position="469"/>
        <end position="503"/>
    </location>
</feature>
<feature type="region of interest" description="Disordered" evidence="2">
    <location>
        <begin position="134"/>
        <end position="158"/>
    </location>
</feature>
<keyword evidence="1" id="KW-0862">Zinc</keyword>
<gene>
    <name evidence="4" type="ORF">POCULU_LOCUS6330</name>
</gene>
<evidence type="ECO:0000256" key="1">
    <source>
        <dbReference type="PROSITE-ProRule" id="PRU00042"/>
    </source>
</evidence>
<evidence type="ECO:0000259" key="3">
    <source>
        <dbReference type="PROSITE" id="PS50157"/>
    </source>
</evidence>
<organism evidence="4 5">
    <name type="scientific">Paraglomus occultum</name>
    <dbReference type="NCBI Taxonomy" id="144539"/>
    <lineage>
        <taxon>Eukaryota</taxon>
        <taxon>Fungi</taxon>
        <taxon>Fungi incertae sedis</taxon>
        <taxon>Mucoromycota</taxon>
        <taxon>Glomeromycotina</taxon>
        <taxon>Glomeromycetes</taxon>
        <taxon>Paraglomerales</taxon>
        <taxon>Paraglomeraceae</taxon>
        <taxon>Paraglomus</taxon>
    </lineage>
</organism>
<evidence type="ECO:0000313" key="4">
    <source>
        <dbReference type="EMBL" id="CAG8577822.1"/>
    </source>
</evidence>
<sequence length="561" mass="63741">QMAGKEKKNTTCERCGKSLSTPQRLRKHRRRKNPCKPIIKENLFNEEFQRLANITGDYEKNLVFREKELGPALKRRAIAVYNASVPRYHPDNGSDVRKMLESQRKSFRELLEKEFDKRGQFKFTLCSLTKFIMGDKPGNKDSQNEDDSTPSRTAQKSSKIDWLRNKQIIVYNRSEIDNYLSDAFEQIIYQVEERGVSMPITHPNNPQPPIAYNPQPVVPPPIVNPQLPIANVPQVNHQPPIENNHHPQVEQNNLPQRWGAQPPGTFRRVKDENLERYFQYFIGNSPEFIPVPPPPPPPKPRHLTEKAQALQELKNYAERGILLENNRPDDPMEIDLAITNIANKITGRKTGNLPQVQSISPQSYSPCNHQKIVNASRRNPVRKRIIRKKKNTKGKRRVNLVTYAPSTSYGTENSNEEVVYEEIFEPSAPYGTENSDEEIVEIVEEVSESDNEDSKEVAINLIKKNERAVPQEGATVRPKNLQSEGETKSQSSASPSEPEIISDESMDINLVSQSLKDLLPYRGRTAANDLTTAECRINNVIIPKTVLDGGAQSSFIFKGLA</sequence>
<dbReference type="GO" id="GO:0008270">
    <property type="term" value="F:zinc ion binding"/>
    <property type="evidence" value="ECO:0007669"/>
    <property type="project" value="UniProtKB-KW"/>
</dbReference>
<comment type="caution">
    <text evidence="4">The sequence shown here is derived from an EMBL/GenBank/DDBJ whole genome shotgun (WGS) entry which is preliminary data.</text>
</comment>
<feature type="non-terminal residue" evidence="4">
    <location>
        <position position="561"/>
    </location>
</feature>
<proteinExistence type="predicted"/>
<reference evidence="4" key="1">
    <citation type="submission" date="2021-06" db="EMBL/GenBank/DDBJ databases">
        <authorList>
            <person name="Kallberg Y."/>
            <person name="Tangrot J."/>
            <person name="Rosling A."/>
        </authorList>
    </citation>
    <scope>NUCLEOTIDE SEQUENCE</scope>
    <source>
        <strain evidence="4">IA702</strain>
    </source>
</reference>
<dbReference type="PROSITE" id="PS50157">
    <property type="entry name" value="ZINC_FINGER_C2H2_2"/>
    <property type="match status" value="1"/>
</dbReference>
<feature type="compositionally biased region" description="Low complexity" evidence="2">
    <location>
        <begin position="489"/>
        <end position="499"/>
    </location>
</feature>
<feature type="compositionally biased region" description="Basic and acidic residues" evidence="2">
    <location>
        <begin position="1"/>
        <end position="16"/>
    </location>
</feature>
<keyword evidence="1" id="KW-0863">Zinc-finger</keyword>
<keyword evidence="1" id="KW-0479">Metal-binding</keyword>
<evidence type="ECO:0000313" key="5">
    <source>
        <dbReference type="Proteomes" id="UP000789572"/>
    </source>
</evidence>
<dbReference type="InterPro" id="IPR013087">
    <property type="entry name" value="Znf_C2H2_type"/>
</dbReference>
<keyword evidence="5" id="KW-1185">Reference proteome</keyword>
<dbReference type="AlphaFoldDB" id="A0A9N9G545"/>
<feature type="domain" description="C2H2-type" evidence="3">
    <location>
        <begin position="10"/>
        <end position="37"/>
    </location>
</feature>
<dbReference type="EMBL" id="CAJVPJ010001143">
    <property type="protein sequence ID" value="CAG8577822.1"/>
    <property type="molecule type" value="Genomic_DNA"/>
</dbReference>
<dbReference type="OrthoDB" id="2409758at2759"/>
<accession>A0A9N9G545</accession>
<name>A0A9N9G545_9GLOM</name>
<evidence type="ECO:0000256" key="2">
    <source>
        <dbReference type="SAM" id="MobiDB-lite"/>
    </source>
</evidence>
<dbReference type="Proteomes" id="UP000789572">
    <property type="component" value="Unassembled WGS sequence"/>
</dbReference>
<feature type="region of interest" description="Disordered" evidence="2">
    <location>
        <begin position="1"/>
        <end position="32"/>
    </location>
</feature>
<protein>
    <submittedName>
        <fullName evidence="4">9457_t:CDS:1</fullName>
    </submittedName>
</protein>